<evidence type="ECO:0000313" key="2">
    <source>
        <dbReference type="EMBL" id="SIO95117.1"/>
    </source>
</evidence>
<name>A0A1N6M6Y3_9VIBR</name>
<sequence length="48" mass="5510">MNSETQAQKQIIASLKTIGNNFLKTSKHLRNVEKSCRDASEKFQQTTR</sequence>
<organism evidence="2 3">
    <name type="scientific">Vibrio spartinae</name>
    <dbReference type="NCBI Taxonomy" id="1918945"/>
    <lineage>
        <taxon>Bacteria</taxon>
        <taxon>Pseudomonadati</taxon>
        <taxon>Pseudomonadota</taxon>
        <taxon>Gammaproteobacteria</taxon>
        <taxon>Vibrionales</taxon>
        <taxon>Vibrionaceae</taxon>
        <taxon>Vibrio</taxon>
    </lineage>
</organism>
<protein>
    <submittedName>
        <fullName evidence="2">Uncharacterized protein</fullName>
    </submittedName>
</protein>
<dbReference type="AlphaFoldDB" id="A0A1N6M6Y3"/>
<dbReference type="OrthoDB" id="5902143at2"/>
<evidence type="ECO:0000313" key="3">
    <source>
        <dbReference type="Proteomes" id="UP000184774"/>
    </source>
</evidence>
<keyword evidence="4" id="KW-1185">Reference proteome</keyword>
<dbReference type="Proteomes" id="UP000184774">
    <property type="component" value="Unassembled WGS sequence"/>
</dbReference>
<dbReference type="EMBL" id="CP046268">
    <property type="protein sequence ID" value="QMV14307.1"/>
    <property type="molecule type" value="Genomic_DNA"/>
</dbReference>
<reference evidence="1" key="2">
    <citation type="submission" date="2019-11" db="EMBL/GenBank/DDBJ databases">
        <authorList>
            <person name="January G."/>
            <person name="Bunk B."/>
        </authorList>
    </citation>
    <scope>NUCLEOTIDE SEQUENCE</scope>
    <source>
        <strain evidence="1">3.6</strain>
    </source>
</reference>
<dbReference type="Proteomes" id="UP000515264">
    <property type="component" value="Chromosome 1"/>
</dbReference>
<accession>A0A1N6M6Y3</accession>
<reference evidence="2 3" key="1">
    <citation type="submission" date="2016-12" db="EMBL/GenBank/DDBJ databases">
        <authorList>
            <person name="Song W.-J."/>
            <person name="Kurnit D.M."/>
        </authorList>
    </citation>
    <scope>NUCLEOTIDE SEQUENCE [LARGE SCALE GENOMIC DNA]</scope>
    <source>
        <strain evidence="2 3">CECT 9026</strain>
    </source>
</reference>
<dbReference type="EMBL" id="FSSB01000017">
    <property type="protein sequence ID" value="SIO95117.1"/>
    <property type="molecule type" value="Genomic_DNA"/>
</dbReference>
<proteinExistence type="predicted"/>
<dbReference type="RefSeq" id="WP_159439471.1">
    <property type="nucleotide sequence ID" value="NZ_AP024907.1"/>
</dbReference>
<evidence type="ECO:0000313" key="4">
    <source>
        <dbReference type="Proteomes" id="UP000515264"/>
    </source>
</evidence>
<gene>
    <name evidence="2" type="ORF">VSP9026_02856</name>
    <name evidence="1" type="ORF">Vspart_01561</name>
</gene>
<reference evidence="1 4" key="3">
    <citation type="journal article" date="2020" name="J. Nat. Prod.">
        <title>Genomics-Metabolomics Profiling Disclosed Marine Vibrio spartinae 3.6 as a Producer of a New Branched Side Chain Prodigiosin.</title>
        <authorList>
            <person name="Vitale G.A."/>
            <person name="Sciarretta M."/>
            <person name="Palma Esposito F."/>
            <person name="January G.G."/>
            <person name="Giaccio M."/>
            <person name="Bunk B."/>
            <person name="Sproer C."/>
            <person name="Bajerski F."/>
            <person name="Power D."/>
            <person name="Festa C."/>
            <person name="Monti M.C."/>
            <person name="D'Auria M.V."/>
            <person name="de Pascale D."/>
        </authorList>
    </citation>
    <scope>NUCLEOTIDE SEQUENCE [LARGE SCALE GENOMIC DNA]</scope>
    <source>
        <strain evidence="1 4">3.6</strain>
    </source>
</reference>
<evidence type="ECO:0000313" key="1">
    <source>
        <dbReference type="EMBL" id="QMV14307.1"/>
    </source>
</evidence>